<evidence type="ECO:0000259" key="4">
    <source>
        <dbReference type="PROSITE" id="PS50110"/>
    </source>
</evidence>
<dbReference type="SUPFAM" id="SSF50341">
    <property type="entry name" value="CheW-like"/>
    <property type="match status" value="1"/>
</dbReference>
<evidence type="ECO:0000256" key="3">
    <source>
        <dbReference type="PROSITE-ProRule" id="PRU00169"/>
    </source>
</evidence>
<dbReference type="eggNOG" id="COG0784">
    <property type="taxonomic scope" value="Bacteria"/>
</dbReference>
<dbReference type="PROSITE" id="PS50851">
    <property type="entry name" value="CHEW"/>
    <property type="match status" value="1"/>
</dbReference>
<name>E3PS54_ACESD</name>
<dbReference type="SUPFAM" id="SSF52172">
    <property type="entry name" value="CheY-like"/>
    <property type="match status" value="1"/>
</dbReference>
<dbReference type="BioCyc" id="CSTI499177:GJE9-1640-MONOMER"/>
<organism evidence="6 7">
    <name type="scientific">Acetoanaerobium sticklandii (strain ATCC 12662 / DSM 519 / JCM 1433 / CCUG 9281 / NCIMB 10654 / HF)</name>
    <name type="common">Clostridium sticklandii</name>
    <dbReference type="NCBI Taxonomy" id="499177"/>
    <lineage>
        <taxon>Bacteria</taxon>
        <taxon>Bacillati</taxon>
        <taxon>Bacillota</taxon>
        <taxon>Clostridia</taxon>
        <taxon>Peptostreptococcales</taxon>
        <taxon>Filifactoraceae</taxon>
        <taxon>Acetoanaerobium</taxon>
    </lineage>
</organism>
<dbReference type="GO" id="GO:0000160">
    <property type="term" value="P:phosphorelay signal transduction system"/>
    <property type="evidence" value="ECO:0007669"/>
    <property type="project" value="InterPro"/>
</dbReference>
<dbReference type="STRING" id="1511.CLOST_1588"/>
<comment type="function">
    <text evidence="2">May play the central regulatory role in sporulation. It may be an element of the effector pathway responsible for the activation of sporulation genes in response to nutritional stress. Spo0A may act in concert with spo0H (a sigma factor) to control the expression of some genes that are critical to the sporulation process.</text>
</comment>
<feature type="modified residue" description="4-aspartylphosphate" evidence="3">
    <location>
        <position position="236"/>
    </location>
</feature>
<dbReference type="SMART" id="SM00448">
    <property type="entry name" value="REC"/>
    <property type="match status" value="1"/>
</dbReference>
<dbReference type="InterPro" id="IPR011006">
    <property type="entry name" value="CheY-like_superfamily"/>
</dbReference>
<dbReference type="Gene3D" id="3.40.50.2300">
    <property type="match status" value="1"/>
</dbReference>
<dbReference type="InterPro" id="IPR036061">
    <property type="entry name" value="CheW-like_dom_sf"/>
</dbReference>
<evidence type="ECO:0000313" key="7">
    <source>
        <dbReference type="Proteomes" id="UP000007041"/>
    </source>
</evidence>
<dbReference type="PROSITE" id="PS50110">
    <property type="entry name" value="RESPONSE_REGULATORY"/>
    <property type="match status" value="1"/>
</dbReference>
<dbReference type="PANTHER" id="PTHR47233:SF3">
    <property type="entry name" value="CHEMOTAXIS PROTEIN CHEV"/>
    <property type="match status" value="1"/>
</dbReference>
<dbReference type="PANTHER" id="PTHR47233">
    <property type="entry name" value="CHEMOTAXIS PROTEIN CHEV"/>
    <property type="match status" value="1"/>
</dbReference>
<sequence length="309" mass="35001">MTEDKKGILLETGTGELEILEFTVKNTHYAINVIKIKEILEIDYVTKVPKSNPALIGLTMVRGDVIPLIDMNYVLEKEFTPINGKIKTLLCEFNQLKVAFCVDEVHGIHRIGWNLIKKPDMVIENSDSLIIGNITLGERIIMLLDFEKIVTDIAPSTGINESRIGNITKKDRLGIKLILSDDSPMIRQLLDDVLTKAGFGNMKFFNDGQQAWHYLDNLVEEKGERFIEDVQILITDIEMPQMDGHTLTRKIKEHKILRTLPVIIFSSLITDDLKHKGLSVKADAQMSKPEVENLVNVIDKLIEKINNES</sequence>
<gene>
    <name evidence="6" type="ordered locus">CLOST_1588</name>
</gene>
<evidence type="ECO:0000259" key="5">
    <source>
        <dbReference type="PROSITE" id="PS50851"/>
    </source>
</evidence>
<keyword evidence="3" id="KW-0597">Phosphoprotein</keyword>
<protein>
    <recommendedName>
        <fullName evidence="1">Stage 0 sporulation protein A homolog</fullName>
    </recommendedName>
</protein>
<dbReference type="Gene3D" id="2.30.30.40">
    <property type="entry name" value="SH3 Domains"/>
    <property type="match status" value="1"/>
</dbReference>
<reference evidence="7" key="1">
    <citation type="journal article" date="2010" name="BMC Genomics">
        <title>Clostridium sticklandii, a specialist in amino acid degradation:revisiting its metabolism through its genome sequence.</title>
        <authorList>
            <person name="Fonknechten N."/>
            <person name="Chaussonnerie S."/>
            <person name="Tricot S."/>
            <person name="Lajus A."/>
            <person name="Andreesen J.R."/>
            <person name="Perchat N."/>
            <person name="Pelletier E."/>
            <person name="Gouyvenoux M."/>
            <person name="Barbe V."/>
            <person name="Salanoubat M."/>
            <person name="Le Paslier D."/>
            <person name="Weissenbach J."/>
            <person name="Cohen G.N."/>
            <person name="Kreimeyer A."/>
        </authorList>
    </citation>
    <scope>NUCLEOTIDE SEQUENCE [LARGE SCALE GENOMIC DNA]</scope>
    <source>
        <strain evidence="7">ATCC 12662 / DSM 519 / JCM 1433 / CCUG 9281 / NCIMB 10654 / HF</strain>
    </source>
</reference>
<dbReference type="InterPro" id="IPR002545">
    <property type="entry name" value="CheW-lke_dom"/>
</dbReference>
<evidence type="ECO:0000256" key="1">
    <source>
        <dbReference type="ARBA" id="ARBA00018672"/>
    </source>
</evidence>
<dbReference type="InterPro" id="IPR001789">
    <property type="entry name" value="Sig_transdc_resp-reg_receiver"/>
</dbReference>
<dbReference type="InterPro" id="IPR024181">
    <property type="entry name" value="Chemotax_regulator_CheV"/>
</dbReference>
<dbReference type="Pfam" id="PF01584">
    <property type="entry name" value="CheW"/>
    <property type="match status" value="1"/>
</dbReference>
<dbReference type="HOGENOM" id="CLU_048995_0_1_9"/>
<accession>E3PS54</accession>
<dbReference type="eggNOG" id="COG0835">
    <property type="taxonomic scope" value="Bacteria"/>
</dbReference>
<dbReference type="KEGG" id="cst:CLOST_1588"/>
<dbReference type="Pfam" id="PF00072">
    <property type="entry name" value="Response_reg"/>
    <property type="match status" value="1"/>
</dbReference>
<keyword evidence="6" id="KW-0808">Transferase</keyword>
<feature type="domain" description="Response regulatory" evidence="4">
    <location>
        <begin position="176"/>
        <end position="303"/>
    </location>
</feature>
<dbReference type="AlphaFoldDB" id="E3PS54"/>
<evidence type="ECO:0000256" key="2">
    <source>
        <dbReference type="ARBA" id="ARBA00024867"/>
    </source>
</evidence>
<keyword evidence="7" id="KW-1185">Reference proteome</keyword>
<dbReference type="PIRSF" id="PIRSF002867">
    <property type="entry name" value="CheV"/>
    <property type="match status" value="1"/>
</dbReference>
<dbReference type="Gene3D" id="2.40.50.180">
    <property type="entry name" value="CheA-289, Domain 4"/>
    <property type="match status" value="1"/>
</dbReference>
<evidence type="ECO:0000313" key="6">
    <source>
        <dbReference type="EMBL" id="CBH21708.1"/>
    </source>
</evidence>
<dbReference type="GO" id="GO:0016740">
    <property type="term" value="F:transferase activity"/>
    <property type="evidence" value="ECO:0007669"/>
    <property type="project" value="UniProtKB-KW"/>
</dbReference>
<proteinExistence type="predicted"/>
<feature type="domain" description="CheW-like" evidence="5">
    <location>
        <begin position="16"/>
        <end position="155"/>
    </location>
</feature>
<dbReference type="Proteomes" id="UP000007041">
    <property type="component" value="Chromosome"/>
</dbReference>
<dbReference type="GO" id="GO:0006935">
    <property type="term" value="P:chemotaxis"/>
    <property type="evidence" value="ECO:0007669"/>
    <property type="project" value="InterPro"/>
</dbReference>
<dbReference type="SMART" id="SM00260">
    <property type="entry name" value="CheW"/>
    <property type="match status" value="1"/>
</dbReference>
<dbReference type="EMBL" id="FP565809">
    <property type="protein sequence ID" value="CBH21708.1"/>
    <property type="molecule type" value="Genomic_DNA"/>
</dbReference>